<feature type="transmembrane region" description="Helical" evidence="1">
    <location>
        <begin position="125"/>
        <end position="144"/>
    </location>
</feature>
<gene>
    <name evidence="2" type="ORF">O9Z63_05980</name>
</gene>
<protein>
    <recommendedName>
        <fullName evidence="4">Glycosyltransferase RgtA/B/C/D-like domain-containing protein</fullName>
    </recommendedName>
</protein>
<dbReference type="RefSeq" id="WP_270128405.1">
    <property type="nucleotide sequence ID" value="NZ_CP115396.1"/>
</dbReference>
<dbReference type="Proteomes" id="UP001211872">
    <property type="component" value="Chromosome"/>
</dbReference>
<keyword evidence="3" id="KW-1185">Reference proteome</keyword>
<accession>A0ABY7PT61</accession>
<keyword evidence="1" id="KW-0812">Transmembrane</keyword>
<feature type="transmembrane region" description="Helical" evidence="1">
    <location>
        <begin position="190"/>
        <end position="212"/>
    </location>
</feature>
<name>A0ABY7PT61_9BACT</name>
<feature type="transmembrane region" description="Helical" evidence="1">
    <location>
        <begin position="324"/>
        <end position="342"/>
    </location>
</feature>
<proteinExistence type="predicted"/>
<keyword evidence="1" id="KW-1133">Transmembrane helix</keyword>
<feature type="transmembrane region" description="Helical" evidence="1">
    <location>
        <begin position="349"/>
        <end position="368"/>
    </location>
</feature>
<sequence length="583" mass="63092">MPAKLFRRVLLPALLLLAVGWGLGAYCETNDDVAIMQLLRGTSAAAPVTDLHLYFHGLGAGLSWLYQVMPAVPWYALLLYGLLYGATVGAFTFLDRLLLGRLPGPWIAGLLALFFLVAWLEHGFWFSYVRVPLLLAGVGVLTTAQRPASRFALVLGLLAFGLGWLIRPSVAVLGLLAAAPGAWWLGGRRALPVLGGAAAVAVFGALFLNLTWSPTAATFRRLDVRKSNMLDFQLYQPATGLSSADSLGLAAARHWLLADSTLVNEGLFDRAAPLPTPAYFLRTLAPAKLRLALPQLLRDYFPLLLLLAASGCLLTAAAGRPRGFWLVQALFAGLVLALAAVLKLPPRLALPLLDVWLLGNLAAVLPLAGRRAPWVLLGALALVAGPYAYKTAHRAAVLGQERQHNQLARQQLGWLTRQRGSAAPQLIVSDAFEATGKSESPFAVGPLLSGHYFGTSRPEPRYMPVAGWLTLHPSQAAWRRQLTGTRYFPESMRRLAARPGVAWILTPEAAAILNRQLARPAGPRVRLVPILPRALPAQGARIQARNAETGAARAYEMRVETVQQTKRPKFYSRASGLIRHNTG</sequence>
<feature type="transmembrane region" description="Helical" evidence="1">
    <location>
        <begin position="72"/>
        <end position="94"/>
    </location>
</feature>
<organism evidence="2 3">
    <name type="scientific">Hymenobacter yonginensis</name>
    <dbReference type="NCBI Taxonomy" id="748197"/>
    <lineage>
        <taxon>Bacteria</taxon>
        <taxon>Pseudomonadati</taxon>
        <taxon>Bacteroidota</taxon>
        <taxon>Cytophagia</taxon>
        <taxon>Cytophagales</taxon>
        <taxon>Hymenobacteraceae</taxon>
        <taxon>Hymenobacter</taxon>
    </lineage>
</organism>
<feature type="transmembrane region" description="Helical" evidence="1">
    <location>
        <begin position="101"/>
        <end position="119"/>
    </location>
</feature>
<evidence type="ECO:0000313" key="2">
    <source>
        <dbReference type="EMBL" id="WBO85792.1"/>
    </source>
</evidence>
<reference evidence="2 3" key="1">
    <citation type="journal article" date="2011" name="Int. J. Syst. Evol. Microbiol.">
        <title>Hymenobacter yonginensis sp. nov., isolated from a mesotrophic artificial lake.</title>
        <authorList>
            <person name="Joung Y."/>
            <person name="Cho S.H."/>
            <person name="Kim H."/>
            <person name="Kim S.B."/>
            <person name="Joh K."/>
        </authorList>
    </citation>
    <scope>NUCLEOTIDE SEQUENCE [LARGE SCALE GENOMIC DNA]</scope>
    <source>
        <strain evidence="2 3">KCTC 22745</strain>
    </source>
</reference>
<evidence type="ECO:0000256" key="1">
    <source>
        <dbReference type="SAM" id="Phobius"/>
    </source>
</evidence>
<feature type="transmembrane region" description="Helical" evidence="1">
    <location>
        <begin position="300"/>
        <end position="318"/>
    </location>
</feature>
<keyword evidence="1" id="KW-0472">Membrane</keyword>
<feature type="transmembrane region" description="Helical" evidence="1">
    <location>
        <begin position="151"/>
        <end position="178"/>
    </location>
</feature>
<evidence type="ECO:0000313" key="3">
    <source>
        <dbReference type="Proteomes" id="UP001211872"/>
    </source>
</evidence>
<evidence type="ECO:0008006" key="4">
    <source>
        <dbReference type="Google" id="ProtNLM"/>
    </source>
</evidence>
<dbReference type="EMBL" id="CP115396">
    <property type="protein sequence ID" value="WBO85792.1"/>
    <property type="molecule type" value="Genomic_DNA"/>
</dbReference>